<dbReference type="EMBL" id="CZBF01000008">
    <property type="protein sequence ID" value="CUQ26158.1"/>
    <property type="molecule type" value="Genomic_DNA"/>
</dbReference>
<feature type="active site" evidence="6">
    <location>
        <position position="95"/>
    </location>
</feature>
<evidence type="ECO:0000256" key="5">
    <source>
        <dbReference type="ARBA" id="ARBA00047422"/>
    </source>
</evidence>
<dbReference type="InterPro" id="IPR029063">
    <property type="entry name" value="SAM-dependent_MTases_sf"/>
</dbReference>
<dbReference type="GO" id="GO:0009307">
    <property type="term" value="P:DNA restriction-modification system"/>
    <property type="evidence" value="ECO:0007669"/>
    <property type="project" value="UniProtKB-KW"/>
</dbReference>
<dbReference type="GO" id="GO:0003886">
    <property type="term" value="F:DNA (cytosine-5-)-methyltransferase activity"/>
    <property type="evidence" value="ECO:0007669"/>
    <property type="project" value="UniProtKB-EC"/>
</dbReference>
<evidence type="ECO:0000256" key="1">
    <source>
        <dbReference type="ARBA" id="ARBA00022603"/>
    </source>
</evidence>
<evidence type="ECO:0000313" key="10">
    <source>
        <dbReference type="EMBL" id="RGV33458.1"/>
    </source>
</evidence>
<evidence type="ECO:0000313" key="14">
    <source>
        <dbReference type="Proteomes" id="UP000285343"/>
    </source>
</evidence>
<dbReference type="AlphaFoldDB" id="A0A174V232"/>
<dbReference type="EMBL" id="QRZC01000057">
    <property type="protein sequence ID" value="RGV33458.1"/>
    <property type="molecule type" value="Genomic_DNA"/>
</dbReference>
<evidence type="ECO:0000313" key="9">
    <source>
        <dbReference type="EMBL" id="CUQ26158.1"/>
    </source>
</evidence>
<dbReference type="Proteomes" id="UP000285343">
    <property type="component" value="Unassembled WGS sequence"/>
</dbReference>
<evidence type="ECO:0000256" key="6">
    <source>
        <dbReference type="PROSITE-ProRule" id="PRU01016"/>
    </source>
</evidence>
<evidence type="ECO:0000256" key="7">
    <source>
        <dbReference type="RuleBase" id="RU000416"/>
    </source>
</evidence>
<dbReference type="Proteomes" id="UP000095788">
    <property type="component" value="Unassembled WGS sequence"/>
</dbReference>
<reference evidence="13 14" key="2">
    <citation type="submission" date="2018-08" db="EMBL/GenBank/DDBJ databases">
        <title>A genome reference for cultivated species of the human gut microbiota.</title>
        <authorList>
            <person name="Zou Y."/>
            <person name="Xue W."/>
            <person name="Luo G."/>
        </authorList>
    </citation>
    <scope>NUCLEOTIDE SEQUENCE [LARGE SCALE GENOMIC DNA]</scope>
    <source>
        <strain evidence="10 14">AF14-42</strain>
        <strain evidence="11 13">AM27-46</strain>
    </source>
</reference>
<comment type="catalytic activity">
    <reaction evidence="5 8">
        <text>a 2'-deoxycytidine in DNA + S-adenosyl-L-methionine = a 5-methyl-2'-deoxycytidine in DNA + S-adenosyl-L-homocysteine + H(+)</text>
        <dbReference type="Rhea" id="RHEA:13681"/>
        <dbReference type="Rhea" id="RHEA-COMP:11369"/>
        <dbReference type="Rhea" id="RHEA-COMP:11370"/>
        <dbReference type="ChEBI" id="CHEBI:15378"/>
        <dbReference type="ChEBI" id="CHEBI:57856"/>
        <dbReference type="ChEBI" id="CHEBI:59789"/>
        <dbReference type="ChEBI" id="CHEBI:85452"/>
        <dbReference type="ChEBI" id="CHEBI:85454"/>
        <dbReference type="EC" id="2.1.1.37"/>
    </reaction>
</comment>
<dbReference type="InterPro" id="IPR050390">
    <property type="entry name" value="C5-Methyltransferase"/>
</dbReference>
<dbReference type="RefSeq" id="WP_057282159.1">
    <property type="nucleotide sequence ID" value="NZ_CAXTFW010000030.1"/>
</dbReference>
<keyword evidence="3 6" id="KW-0949">S-adenosyl-L-methionine</keyword>
<dbReference type="GO" id="GO:0032259">
    <property type="term" value="P:methylation"/>
    <property type="evidence" value="ECO:0007669"/>
    <property type="project" value="UniProtKB-KW"/>
</dbReference>
<gene>
    <name evidence="9" type="primary">bspRIM</name>
    <name evidence="10" type="synonym">dcm</name>
    <name evidence="11" type="ORF">DW729_20000</name>
    <name evidence="10" type="ORF">DWW14_23580</name>
    <name evidence="9" type="ORF">ERS852554_03662</name>
</gene>
<dbReference type="NCBIfam" id="TIGR00675">
    <property type="entry name" value="dcm"/>
    <property type="match status" value="1"/>
</dbReference>
<name>A0A174V232_BACUN</name>
<dbReference type="PANTHER" id="PTHR10629:SF52">
    <property type="entry name" value="DNA (CYTOSINE-5)-METHYLTRANSFERASE 1"/>
    <property type="match status" value="1"/>
</dbReference>
<dbReference type="PROSITE" id="PS51679">
    <property type="entry name" value="SAM_MT_C5"/>
    <property type="match status" value="1"/>
</dbReference>
<organism evidence="9 12">
    <name type="scientific">Bacteroides uniformis</name>
    <dbReference type="NCBI Taxonomy" id="820"/>
    <lineage>
        <taxon>Bacteria</taxon>
        <taxon>Pseudomonadati</taxon>
        <taxon>Bacteroidota</taxon>
        <taxon>Bacteroidia</taxon>
        <taxon>Bacteroidales</taxon>
        <taxon>Bacteroidaceae</taxon>
        <taxon>Bacteroides</taxon>
    </lineage>
</organism>
<dbReference type="Gene3D" id="3.40.50.150">
    <property type="entry name" value="Vaccinia Virus protein VP39"/>
    <property type="match status" value="1"/>
</dbReference>
<evidence type="ECO:0000256" key="8">
    <source>
        <dbReference type="RuleBase" id="RU000417"/>
    </source>
</evidence>
<comment type="similarity">
    <text evidence="6 7">Belongs to the class I-like SAM-binding methyltransferase superfamily. C5-methyltransferase family.</text>
</comment>
<keyword evidence="1 6" id="KW-0489">Methyltransferase</keyword>
<reference evidence="9 12" key="1">
    <citation type="submission" date="2015-09" db="EMBL/GenBank/DDBJ databases">
        <authorList>
            <consortium name="Pathogen Informatics"/>
        </authorList>
    </citation>
    <scope>NUCLEOTIDE SEQUENCE [LARGE SCALE GENOMIC DNA]</scope>
    <source>
        <strain evidence="9 12">2789STDY5834942</strain>
    </source>
</reference>
<dbReference type="InterPro" id="IPR018117">
    <property type="entry name" value="C5_DNA_meth_AS"/>
</dbReference>
<sequence length="408" mass="46874">MGELKPRKYIDLFAGCGGLSLGLHLSGWKGVFAIEKSPFAFETLKYNLIENRKHFDWPSWLSISNHDINEVLDNYQEELKRLQGTIDLVAGGPPCQGFSMAGKRVENDTRNQLVFSYIQFIKLVKPKMILFENVKGFTFAFNKKTNKDAIPYSEVVINELKELGYNVKPHIIDFSKYGVPQRRKRFILVGIMGGNAENFETLLEELKTDYLKNKGIESFVSLQDAISDLFQKNGEIPTPDRKGFNSGVYGDINSNYQRMMRNNIDSKSIPDSHSFAHHNSFTQKVFTNLIAYYPTKGKRITNKEREQWHIKKRGLTLLNMNDVSPTLTSHPDDYVHYAEPRILTVREYARIQSFPDWYQFKMKYTTGGDMRKKEVPRYTQIGNAIPPLFAELAGRVLIEILNDGTDAI</sequence>
<evidence type="ECO:0000256" key="4">
    <source>
        <dbReference type="ARBA" id="ARBA00022747"/>
    </source>
</evidence>
<dbReference type="PRINTS" id="PR00105">
    <property type="entry name" value="C5METTRFRASE"/>
</dbReference>
<protein>
    <recommendedName>
        <fullName evidence="8">Cytosine-specific methyltransferase</fullName>
        <ecNumber evidence="8">2.1.1.37</ecNumber>
    </recommendedName>
</protein>
<evidence type="ECO:0000313" key="13">
    <source>
        <dbReference type="Proteomes" id="UP000284640"/>
    </source>
</evidence>
<evidence type="ECO:0000313" key="12">
    <source>
        <dbReference type="Proteomes" id="UP000095788"/>
    </source>
</evidence>
<dbReference type="EMBL" id="QSKL01000051">
    <property type="protein sequence ID" value="RHE54420.1"/>
    <property type="molecule type" value="Genomic_DNA"/>
</dbReference>
<dbReference type="SUPFAM" id="SSF53335">
    <property type="entry name" value="S-adenosyl-L-methionine-dependent methyltransferases"/>
    <property type="match status" value="1"/>
</dbReference>
<proteinExistence type="inferred from homology"/>
<dbReference type="Pfam" id="PF00145">
    <property type="entry name" value="DNA_methylase"/>
    <property type="match status" value="1"/>
</dbReference>
<dbReference type="PROSITE" id="PS00094">
    <property type="entry name" value="C5_MTASE_1"/>
    <property type="match status" value="1"/>
</dbReference>
<keyword evidence="4" id="KW-0680">Restriction system</keyword>
<dbReference type="Proteomes" id="UP000284640">
    <property type="component" value="Unassembled WGS sequence"/>
</dbReference>
<dbReference type="EC" id="2.1.1.37" evidence="8"/>
<accession>A0A174V232</accession>
<dbReference type="PANTHER" id="PTHR10629">
    <property type="entry name" value="CYTOSINE-SPECIFIC METHYLTRANSFERASE"/>
    <property type="match status" value="1"/>
</dbReference>
<dbReference type="InterPro" id="IPR001525">
    <property type="entry name" value="C5_MeTfrase"/>
</dbReference>
<keyword evidence="2 6" id="KW-0808">Transferase</keyword>
<evidence type="ECO:0000256" key="3">
    <source>
        <dbReference type="ARBA" id="ARBA00022691"/>
    </source>
</evidence>
<dbReference type="Gene3D" id="3.90.120.10">
    <property type="entry name" value="DNA Methylase, subunit A, domain 2"/>
    <property type="match status" value="1"/>
</dbReference>
<evidence type="ECO:0000256" key="2">
    <source>
        <dbReference type="ARBA" id="ARBA00022679"/>
    </source>
</evidence>
<evidence type="ECO:0000313" key="11">
    <source>
        <dbReference type="EMBL" id="RHE54420.1"/>
    </source>
</evidence>